<keyword evidence="4" id="KW-1185">Reference proteome</keyword>
<evidence type="ECO:0000313" key="4">
    <source>
        <dbReference type="Proteomes" id="UP001151582"/>
    </source>
</evidence>
<feature type="signal peptide" evidence="2">
    <location>
        <begin position="1"/>
        <end position="20"/>
    </location>
</feature>
<feature type="region of interest" description="Disordered" evidence="1">
    <location>
        <begin position="21"/>
        <end position="118"/>
    </location>
</feature>
<feature type="compositionally biased region" description="Low complexity" evidence="1">
    <location>
        <begin position="67"/>
        <end position="118"/>
    </location>
</feature>
<feature type="non-terminal residue" evidence="3">
    <location>
        <position position="118"/>
    </location>
</feature>
<dbReference type="AlphaFoldDB" id="A0A9W8ASC5"/>
<dbReference type="OrthoDB" id="10509580at2759"/>
<name>A0A9W8ASC5_9FUNG</name>
<sequence length="118" mass="12662">MVKVTTISALVLGLVIAAQGHPLTDTQPGNVQAEGAHSGLADSRQAGAQLMRRQAGQSADEQPQPPQGQMMRRQVGQPGEEQPQPPQGQMMRRQAGQPGEEQPQPPQGQMMRRQVGQP</sequence>
<gene>
    <name evidence="3" type="ORF">H4R34_006316</name>
</gene>
<keyword evidence="2" id="KW-0732">Signal</keyword>
<accession>A0A9W8ASC5</accession>
<proteinExistence type="predicted"/>
<organism evidence="3 4">
    <name type="scientific">Dimargaris verticillata</name>
    <dbReference type="NCBI Taxonomy" id="2761393"/>
    <lineage>
        <taxon>Eukaryota</taxon>
        <taxon>Fungi</taxon>
        <taxon>Fungi incertae sedis</taxon>
        <taxon>Zoopagomycota</taxon>
        <taxon>Kickxellomycotina</taxon>
        <taxon>Dimargaritomycetes</taxon>
        <taxon>Dimargaritales</taxon>
        <taxon>Dimargaritaceae</taxon>
        <taxon>Dimargaris</taxon>
    </lineage>
</organism>
<dbReference type="EMBL" id="JANBQB010002197">
    <property type="protein sequence ID" value="KAJ1968101.1"/>
    <property type="molecule type" value="Genomic_DNA"/>
</dbReference>
<evidence type="ECO:0000256" key="2">
    <source>
        <dbReference type="SAM" id="SignalP"/>
    </source>
</evidence>
<comment type="caution">
    <text evidence="3">The sequence shown here is derived from an EMBL/GenBank/DDBJ whole genome shotgun (WGS) entry which is preliminary data.</text>
</comment>
<evidence type="ECO:0000256" key="1">
    <source>
        <dbReference type="SAM" id="MobiDB-lite"/>
    </source>
</evidence>
<evidence type="ECO:0000313" key="3">
    <source>
        <dbReference type="EMBL" id="KAJ1968101.1"/>
    </source>
</evidence>
<dbReference type="Proteomes" id="UP001151582">
    <property type="component" value="Unassembled WGS sequence"/>
</dbReference>
<protein>
    <submittedName>
        <fullName evidence="3">Uncharacterized protein</fullName>
    </submittedName>
</protein>
<feature type="chain" id="PRO_5040766017" evidence="2">
    <location>
        <begin position="21"/>
        <end position="118"/>
    </location>
</feature>
<reference evidence="3" key="1">
    <citation type="submission" date="2022-07" db="EMBL/GenBank/DDBJ databases">
        <title>Phylogenomic reconstructions and comparative analyses of Kickxellomycotina fungi.</title>
        <authorList>
            <person name="Reynolds N.K."/>
            <person name="Stajich J.E."/>
            <person name="Barry K."/>
            <person name="Grigoriev I.V."/>
            <person name="Crous P."/>
            <person name="Smith M.E."/>
        </authorList>
    </citation>
    <scope>NUCLEOTIDE SEQUENCE</scope>
    <source>
        <strain evidence="3">RSA 567</strain>
    </source>
</reference>